<dbReference type="GO" id="GO:0035091">
    <property type="term" value="F:phosphatidylinositol binding"/>
    <property type="evidence" value="ECO:0007669"/>
    <property type="project" value="InterPro"/>
</dbReference>
<dbReference type="SMART" id="SM00288">
    <property type="entry name" value="VHS"/>
    <property type="match status" value="1"/>
</dbReference>
<keyword evidence="2" id="KW-0813">Transport</keyword>
<dbReference type="Gene3D" id="1.25.40.90">
    <property type="match status" value="1"/>
</dbReference>
<dbReference type="PANTHER" id="PTHR47180">
    <property type="entry name" value="ADP-RIBOSYLATION FACTOR-BINDING PROTEIN GGA1-RELATED"/>
    <property type="match status" value="1"/>
</dbReference>
<dbReference type="Proteomes" id="UP001217417">
    <property type="component" value="Unassembled WGS sequence"/>
</dbReference>
<dbReference type="InterPro" id="IPR052653">
    <property type="entry name" value="ARF-binding"/>
</dbReference>
<dbReference type="EMBL" id="JARPMG010000011">
    <property type="protein sequence ID" value="KAJ8097366.1"/>
    <property type="molecule type" value="Genomic_DNA"/>
</dbReference>
<dbReference type="SUPFAM" id="SSF89009">
    <property type="entry name" value="GAT-like domain"/>
    <property type="match status" value="1"/>
</dbReference>
<dbReference type="InterPro" id="IPR004152">
    <property type="entry name" value="GAT_dom"/>
</dbReference>
<feature type="domain" description="GAT" evidence="8">
    <location>
        <begin position="220"/>
        <end position="347"/>
    </location>
</feature>
<feature type="domain" description="VHS" evidence="7">
    <location>
        <begin position="57"/>
        <end position="193"/>
    </location>
</feature>
<dbReference type="GO" id="GO:0005829">
    <property type="term" value="C:cytosol"/>
    <property type="evidence" value="ECO:0007669"/>
    <property type="project" value="GOC"/>
</dbReference>
<dbReference type="RefSeq" id="XP_056040816.1">
    <property type="nucleotide sequence ID" value="XM_056185511.1"/>
</dbReference>
<dbReference type="InterPro" id="IPR008942">
    <property type="entry name" value="ENTH_VHS"/>
</dbReference>
<evidence type="ECO:0000259" key="8">
    <source>
        <dbReference type="PROSITE" id="PS50909"/>
    </source>
</evidence>
<accession>A0AAD7QLA1</accession>
<evidence type="ECO:0000256" key="6">
    <source>
        <dbReference type="SAM" id="MobiDB-lite"/>
    </source>
</evidence>
<evidence type="ECO:0000256" key="1">
    <source>
        <dbReference type="ARBA" id="ARBA00004601"/>
    </source>
</evidence>
<keyword evidence="3" id="KW-0653">Protein transport</keyword>
<evidence type="ECO:0000256" key="2">
    <source>
        <dbReference type="ARBA" id="ARBA00022448"/>
    </source>
</evidence>
<dbReference type="GO" id="GO:0005802">
    <property type="term" value="C:trans-Golgi network"/>
    <property type="evidence" value="ECO:0007669"/>
    <property type="project" value="TreeGrafter"/>
</dbReference>
<evidence type="ECO:0000313" key="9">
    <source>
        <dbReference type="EMBL" id="KAJ8097366.1"/>
    </source>
</evidence>
<dbReference type="PROSITE" id="PS50909">
    <property type="entry name" value="GAT"/>
    <property type="match status" value="1"/>
</dbReference>
<feature type="region of interest" description="Disordered" evidence="6">
    <location>
        <begin position="526"/>
        <end position="577"/>
    </location>
</feature>
<comment type="function">
    <text evidence="5">May play a role in the regulation of membrane traffic through the trans-Golgi network.</text>
</comment>
<dbReference type="GO" id="GO:0043130">
    <property type="term" value="F:ubiquitin binding"/>
    <property type="evidence" value="ECO:0007669"/>
    <property type="project" value="InterPro"/>
</dbReference>
<dbReference type="GO" id="GO:0006895">
    <property type="term" value="P:Golgi to endosome transport"/>
    <property type="evidence" value="ECO:0007669"/>
    <property type="project" value="TreeGrafter"/>
</dbReference>
<evidence type="ECO:0000256" key="5">
    <source>
        <dbReference type="ARBA" id="ARBA00053552"/>
    </source>
</evidence>
<dbReference type="AlphaFoldDB" id="A0AAD7QLA1"/>
<feature type="region of interest" description="Disordered" evidence="6">
    <location>
        <begin position="1"/>
        <end position="49"/>
    </location>
</feature>
<organism evidence="9 10">
    <name type="scientific">Lipomyces tetrasporus</name>
    <dbReference type="NCBI Taxonomy" id="54092"/>
    <lineage>
        <taxon>Eukaryota</taxon>
        <taxon>Fungi</taxon>
        <taxon>Dikarya</taxon>
        <taxon>Ascomycota</taxon>
        <taxon>Saccharomycotina</taxon>
        <taxon>Lipomycetes</taxon>
        <taxon>Lipomycetales</taxon>
        <taxon>Lipomycetaceae</taxon>
        <taxon>Lipomyces</taxon>
    </lineage>
</organism>
<dbReference type="Pfam" id="PF03127">
    <property type="entry name" value="GAT"/>
    <property type="match status" value="1"/>
</dbReference>
<feature type="compositionally biased region" description="Low complexity" evidence="6">
    <location>
        <begin position="554"/>
        <end position="569"/>
    </location>
</feature>
<dbReference type="InterPro" id="IPR002014">
    <property type="entry name" value="VHS_dom"/>
</dbReference>
<dbReference type="PROSITE" id="PS50179">
    <property type="entry name" value="VHS"/>
    <property type="match status" value="1"/>
</dbReference>
<dbReference type="FunFam" id="1.25.40.90:FF:000008">
    <property type="entry name" value="VHS domain protein"/>
    <property type="match status" value="1"/>
</dbReference>
<feature type="compositionally biased region" description="Polar residues" evidence="6">
    <location>
        <begin position="459"/>
        <end position="468"/>
    </location>
</feature>
<evidence type="ECO:0000256" key="4">
    <source>
        <dbReference type="ARBA" id="ARBA00023034"/>
    </source>
</evidence>
<feature type="region of interest" description="Disordered" evidence="6">
    <location>
        <begin position="349"/>
        <end position="374"/>
    </location>
</feature>
<dbReference type="SUPFAM" id="SSF48464">
    <property type="entry name" value="ENTH/VHS domain"/>
    <property type="match status" value="1"/>
</dbReference>
<evidence type="ECO:0000313" key="10">
    <source>
        <dbReference type="Proteomes" id="UP001217417"/>
    </source>
</evidence>
<reference evidence="9" key="1">
    <citation type="submission" date="2023-03" db="EMBL/GenBank/DDBJ databases">
        <title>Near-Complete genome sequence of Lipomyces tetrasporous NRRL Y-64009, an oleaginous yeast capable of growing on lignocellulosic hydrolysates.</title>
        <authorList>
            <consortium name="Lawrence Berkeley National Laboratory"/>
            <person name="Jagtap S.S."/>
            <person name="Liu J.-J."/>
            <person name="Walukiewicz H.E."/>
            <person name="Pangilinan J."/>
            <person name="Lipzen A."/>
            <person name="Ahrendt S."/>
            <person name="Koriabine M."/>
            <person name="Cobaugh K."/>
            <person name="Salamov A."/>
            <person name="Yoshinaga Y."/>
            <person name="Ng V."/>
            <person name="Daum C."/>
            <person name="Grigoriev I.V."/>
            <person name="Slininger P.J."/>
            <person name="Dien B.S."/>
            <person name="Jin Y.-S."/>
            <person name="Rao C.V."/>
        </authorList>
    </citation>
    <scope>NUCLEOTIDE SEQUENCE</scope>
    <source>
        <strain evidence="9">NRRL Y-64009</strain>
    </source>
</reference>
<keyword evidence="10" id="KW-1185">Reference proteome</keyword>
<dbReference type="Gene3D" id="1.20.58.160">
    <property type="match status" value="1"/>
</dbReference>
<dbReference type="CDD" id="cd16998">
    <property type="entry name" value="VHS_GGA_fungi"/>
    <property type="match status" value="1"/>
</dbReference>
<protein>
    <submittedName>
        <fullName evidence="9">VHS domain-containing protein</fullName>
    </submittedName>
</protein>
<feature type="compositionally biased region" description="Low complexity" evidence="6">
    <location>
        <begin position="404"/>
        <end position="418"/>
    </location>
</feature>
<proteinExistence type="predicted"/>
<dbReference type="Gene3D" id="1.20.5.170">
    <property type="match status" value="1"/>
</dbReference>
<sequence>MSSFGRYSDAADGSSRNESYTERFRIQDTSMPSIGSSGQTRQDPPERSRLSRLIDRACDPSHIEPNLSLNIEIADAINEKKGNSAREAASQIVKLINSRSSAISILALALLDICVKNCGYPFHLQISRKEFLNELVRKFPERPPIRYTRTQQLILEAIEEWRETICQTSRYKEDLGYIRDMHRLLSYKGYTFPEINRDDAAVLNPSDNIKSAEELEEEERDAQSAKLQELIRRGTPADLLEANQLMKVMAGYDTEHRTDYRAKVAEDLAKIQRKAKLLDEMLDGVKNGDAIGRQDAFEELYNAIKNAQPKIQKIIKDESEDEEAVQKLLGLNDYINSVINKYDMVKATKRSGSNTPTLSRNNSPTPAAPKPTIAPAKAMNLIDFDDEMEISSGSVFPTQPIMLSVSPTPIPSQSTSPGAGPGAGPAPVSLQPFSGSPAPPLSNAAAIMAQFSVPSFSSTSVATMSQPSPFVPPLRQSPPTTTTGTTTAATASQQFSSLFTTQTANMAQPQHFTPPVSAGQSAFLQTMSSPEGVLQPTMPPQSAPETVPEQRKPQTQTQQQSSTSNTSSNLLDLDGLF</sequence>
<comment type="subcellular location">
    <subcellularLocation>
        <location evidence="1">Golgi apparatus</location>
        <location evidence="1">trans-Golgi network</location>
    </subcellularLocation>
</comment>
<dbReference type="CDD" id="cd14235">
    <property type="entry name" value="GAT_GGA_fungi"/>
    <property type="match status" value="1"/>
</dbReference>
<comment type="caution">
    <text evidence="9">The sequence shown here is derived from an EMBL/GenBank/DDBJ whole genome shotgun (WGS) entry which is preliminary data.</text>
</comment>
<gene>
    <name evidence="9" type="ORF">POJ06DRAFT_214894</name>
</gene>
<dbReference type="GO" id="GO:0043328">
    <property type="term" value="P:protein transport to vacuole involved in ubiquitin-dependent protein catabolic process via the multivesicular body sorting pathway"/>
    <property type="evidence" value="ECO:0007669"/>
    <property type="project" value="TreeGrafter"/>
</dbReference>
<feature type="region of interest" description="Disordered" evidence="6">
    <location>
        <begin position="402"/>
        <end position="435"/>
    </location>
</feature>
<evidence type="ECO:0000256" key="3">
    <source>
        <dbReference type="ARBA" id="ARBA00022927"/>
    </source>
</evidence>
<dbReference type="GO" id="GO:0006896">
    <property type="term" value="P:Golgi to vacuole transport"/>
    <property type="evidence" value="ECO:0007669"/>
    <property type="project" value="UniProtKB-ARBA"/>
</dbReference>
<feature type="compositionally biased region" description="Polar residues" evidence="6">
    <location>
        <begin position="27"/>
        <end position="42"/>
    </location>
</feature>
<dbReference type="PANTHER" id="PTHR47180:SF1">
    <property type="entry name" value="ADP-RIBOSYLATION FACTOR-BINDING PROTEIN GGA1-RELATED"/>
    <property type="match status" value="1"/>
</dbReference>
<evidence type="ECO:0000259" key="7">
    <source>
        <dbReference type="PROSITE" id="PS50179"/>
    </source>
</evidence>
<dbReference type="InterPro" id="IPR038425">
    <property type="entry name" value="GAT_sf"/>
</dbReference>
<dbReference type="FunFam" id="1.20.5.170:FF:000024">
    <property type="entry name" value="VHS domain-containing protein"/>
    <property type="match status" value="1"/>
</dbReference>
<keyword evidence="4" id="KW-0333">Golgi apparatus</keyword>
<feature type="region of interest" description="Disordered" evidence="6">
    <location>
        <begin position="459"/>
        <end position="488"/>
    </location>
</feature>
<dbReference type="GeneID" id="80880677"/>
<feature type="compositionally biased region" description="Polar residues" evidence="6">
    <location>
        <begin position="350"/>
        <end position="363"/>
    </location>
</feature>
<name>A0AAD7QLA1_9ASCO</name>
<dbReference type="Pfam" id="PF00790">
    <property type="entry name" value="VHS"/>
    <property type="match status" value="1"/>
</dbReference>